<evidence type="ECO:0000256" key="1">
    <source>
        <dbReference type="SAM" id="MobiDB-lite"/>
    </source>
</evidence>
<feature type="transmembrane region" description="Helical" evidence="2">
    <location>
        <begin position="116"/>
        <end position="133"/>
    </location>
</feature>
<evidence type="ECO:0000313" key="3">
    <source>
        <dbReference type="EMBL" id="QDU88345.1"/>
    </source>
</evidence>
<keyword evidence="2" id="KW-0472">Membrane</keyword>
<sequence>MADFKTHVTFSGVLGCGYTAAGLMTGVPPATAFVAGGLCGVSGMLPDIDSDSGRPRREAMSFAAAIVPMLLVDRFRQLELSHDCMVLFAAVLYVGIRFVGARLIGRWSVHRGMFHSIPAALIFAGLAFLIAGATDLQMRYFKAFGVFIGVISHLVLDEVYSVDMRGIRPKLKKSFGTAVKFWGNDSWANFSTYAKLVAVFLAILSEPMVLQRIEMRNPRLANRIREYREDLGFNGRDPSDGVATQPSVAPPGAAATYYPPANPQGWAPQGSTGGFSPPPPGFAPNAVAPPAQNNWGDWPR</sequence>
<feature type="region of interest" description="Disordered" evidence="1">
    <location>
        <begin position="235"/>
        <end position="300"/>
    </location>
</feature>
<dbReference type="Pfam" id="PF04307">
    <property type="entry name" value="YdjM"/>
    <property type="match status" value="1"/>
</dbReference>
<dbReference type="EMBL" id="CP036291">
    <property type="protein sequence ID" value="QDU88345.1"/>
    <property type="molecule type" value="Genomic_DNA"/>
</dbReference>
<dbReference type="RefSeq" id="WP_145283166.1">
    <property type="nucleotide sequence ID" value="NZ_CP036291.1"/>
</dbReference>
<dbReference type="AlphaFoldDB" id="A0A518DA34"/>
<feature type="compositionally biased region" description="Low complexity" evidence="1">
    <location>
        <begin position="283"/>
        <end position="294"/>
    </location>
</feature>
<accession>A0A518DA34</accession>
<evidence type="ECO:0000256" key="2">
    <source>
        <dbReference type="SAM" id="Phobius"/>
    </source>
</evidence>
<dbReference type="PROSITE" id="PS51257">
    <property type="entry name" value="PROKAR_LIPOPROTEIN"/>
    <property type="match status" value="1"/>
</dbReference>
<dbReference type="InterPro" id="IPR007404">
    <property type="entry name" value="YdjM-like"/>
</dbReference>
<keyword evidence="4" id="KW-1185">Reference proteome</keyword>
<feature type="transmembrane region" description="Helical" evidence="2">
    <location>
        <begin position="84"/>
        <end position="104"/>
    </location>
</feature>
<keyword evidence="2" id="KW-1133">Transmembrane helix</keyword>
<dbReference type="KEGG" id="pnd:Pla175_17200"/>
<name>A0A518DA34_9BACT</name>
<reference evidence="3 4" key="1">
    <citation type="submission" date="2019-02" db="EMBL/GenBank/DDBJ databases">
        <title>Deep-cultivation of Planctomycetes and their phenomic and genomic characterization uncovers novel biology.</title>
        <authorList>
            <person name="Wiegand S."/>
            <person name="Jogler M."/>
            <person name="Boedeker C."/>
            <person name="Pinto D."/>
            <person name="Vollmers J."/>
            <person name="Rivas-Marin E."/>
            <person name="Kohn T."/>
            <person name="Peeters S.H."/>
            <person name="Heuer A."/>
            <person name="Rast P."/>
            <person name="Oberbeckmann S."/>
            <person name="Bunk B."/>
            <person name="Jeske O."/>
            <person name="Meyerdierks A."/>
            <person name="Storesund J.E."/>
            <person name="Kallscheuer N."/>
            <person name="Luecker S."/>
            <person name="Lage O.M."/>
            <person name="Pohl T."/>
            <person name="Merkel B.J."/>
            <person name="Hornburger P."/>
            <person name="Mueller R.-W."/>
            <person name="Bruemmer F."/>
            <person name="Labrenz M."/>
            <person name="Spormann A.M."/>
            <person name="Op den Camp H."/>
            <person name="Overmann J."/>
            <person name="Amann R."/>
            <person name="Jetten M.S.M."/>
            <person name="Mascher T."/>
            <person name="Medema M.H."/>
            <person name="Devos D.P."/>
            <person name="Kaster A.-K."/>
            <person name="Ovreas L."/>
            <person name="Rohde M."/>
            <person name="Galperin M.Y."/>
            <person name="Jogler C."/>
        </authorList>
    </citation>
    <scope>NUCLEOTIDE SEQUENCE [LARGE SCALE GENOMIC DNA]</scope>
    <source>
        <strain evidence="3 4">Pla175</strain>
    </source>
</reference>
<evidence type="ECO:0008006" key="5">
    <source>
        <dbReference type="Google" id="ProtNLM"/>
    </source>
</evidence>
<keyword evidence="2" id="KW-0812">Transmembrane</keyword>
<organism evidence="3 4">
    <name type="scientific">Pirellulimonas nuda</name>
    <dbReference type="NCBI Taxonomy" id="2528009"/>
    <lineage>
        <taxon>Bacteria</taxon>
        <taxon>Pseudomonadati</taxon>
        <taxon>Planctomycetota</taxon>
        <taxon>Planctomycetia</taxon>
        <taxon>Pirellulales</taxon>
        <taxon>Lacipirellulaceae</taxon>
        <taxon>Pirellulimonas</taxon>
    </lineage>
</organism>
<evidence type="ECO:0000313" key="4">
    <source>
        <dbReference type="Proteomes" id="UP000317429"/>
    </source>
</evidence>
<protein>
    <recommendedName>
        <fullName evidence="5">Inner membrane protein</fullName>
    </recommendedName>
</protein>
<gene>
    <name evidence="3" type="ORF">Pla175_17200</name>
</gene>
<feature type="compositionally biased region" description="Low complexity" evidence="1">
    <location>
        <begin position="250"/>
        <end position="259"/>
    </location>
</feature>
<dbReference type="OrthoDB" id="5295350at2"/>
<dbReference type="Proteomes" id="UP000317429">
    <property type="component" value="Chromosome"/>
</dbReference>
<proteinExistence type="predicted"/>